<dbReference type="Proteomes" id="UP001328107">
    <property type="component" value="Unassembled WGS sequence"/>
</dbReference>
<name>A0AAN5CMD5_9BILA</name>
<keyword evidence="2" id="KW-1185">Reference proteome</keyword>
<protein>
    <submittedName>
        <fullName evidence="1">Uncharacterized protein</fullName>
    </submittedName>
</protein>
<proteinExistence type="predicted"/>
<evidence type="ECO:0000313" key="2">
    <source>
        <dbReference type="Proteomes" id="UP001328107"/>
    </source>
</evidence>
<feature type="non-terminal residue" evidence="1">
    <location>
        <position position="74"/>
    </location>
</feature>
<evidence type="ECO:0000313" key="1">
    <source>
        <dbReference type="EMBL" id="GMR46989.1"/>
    </source>
</evidence>
<gene>
    <name evidence="1" type="ORF">PMAYCL1PPCAC_17184</name>
</gene>
<comment type="caution">
    <text evidence="1">The sequence shown here is derived from an EMBL/GenBank/DDBJ whole genome shotgun (WGS) entry which is preliminary data.</text>
</comment>
<accession>A0AAN5CMD5</accession>
<sequence length="74" mass="8342">GTIRPRLGRCTHNYGGAGNSMASAAQWDDFHVRKTGKRPVLSICHILYRICCSSDDAHRFHFHVAVDRICQEDS</sequence>
<dbReference type="AlphaFoldDB" id="A0AAN5CMD5"/>
<reference evidence="2" key="1">
    <citation type="submission" date="2022-10" db="EMBL/GenBank/DDBJ databases">
        <title>Genome assembly of Pristionchus species.</title>
        <authorList>
            <person name="Yoshida K."/>
            <person name="Sommer R.J."/>
        </authorList>
    </citation>
    <scope>NUCLEOTIDE SEQUENCE [LARGE SCALE GENOMIC DNA]</scope>
    <source>
        <strain evidence="2">RS5460</strain>
    </source>
</reference>
<feature type="non-terminal residue" evidence="1">
    <location>
        <position position="1"/>
    </location>
</feature>
<organism evidence="1 2">
    <name type="scientific">Pristionchus mayeri</name>
    <dbReference type="NCBI Taxonomy" id="1317129"/>
    <lineage>
        <taxon>Eukaryota</taxon>
        <taxon>Metazoa</taxon>
        <taxon>Ecdysozoa</taxon>
        <taxon>Nematoda</taxon>
        <taxon>Chromadorea</taxon>
        <taxon>Rhabditida</taxon>
        <taxon>Rhabditina</taxon>
        <taxon>Diplogasteromorpha</taxon>
        <taxon>Diplogasteroidea</taxon>
        <taxon>Neodiplogasteridae</taxon>
        <taxon>Pristionchus</taxon>
    </lineage>
</organism>
<dbReference type="EMBL" id="BTRK01000004">
    <property type="protein sequence ID" value="GMR46989.1"/>
    <property type="molecule type" value="Genomic_DNA"/>
</dbReference>